<accession>A0A085PB02</accession>
<dbReference type="GO" id="GO:0008849">
    <property type="term" value="F:enterochelin esterase activity"/>
    <property type="evidence" value="ECO:0007669"/>
    <property type="project" value="InterPro"/>
</dbReference>
<dbReference type="InterPro" id="IPR000801">
    <property type="entry name" value="Esterase-like"/>
</dbReference>
<dbReference type="RefSeq" id="WP_001554630.1">
    <property type="nucleotide sequence ID" value="NZ_BRWS01000058.1"/>
</dbReference>
<dbReference type="AlphaFoldDB" id="A0A085PB02"/>
<dbReference type="InterPro" id="IPR014756">
    <property type="entry name" value="Ig_E-set"/>
</dbReference>
<dbReference type="GO" id="GO:0006826">
    <property type="term" value="P:iron ion transport"/>
    <property type="evidence" value="ECO:0007669"/>
    <property type="project" value="InterPro"/>
</dbReference>
<comment type="subcellular location">
    <subcellularLocation>
        <location evidence="1">Cytoplasm</location>
    </subcellularLocation>
</comment>
<evidence type="ECO:0000256" key="3">
    <source>
        <dbReference type="ARBA" id="ARBA00022801"/>
    </source>
</evidence>
<dbReference type="Gene3D" id="2.60.40.10">
    <property type="entry name" value="Immunoglobulins"/>
    <property type="match status" value="1"/>
</dbReference>
<organism evidence="6 8">
    <name type="scientific">Escherichia coli</name>
    <dbReference type="NCBI Taxonomy" id="562"/>
    <lineage>
        <taxon>Bacteria</taxon>
        <taxon>Pseudomonadati</taxon>
        <taxon>Pseudomonadota</taxon>
        <taxon>Gammaproteobacteria</taxon>
        <taxon>Enterobacterales</taxon>
        <taxon>Enterobacteriaceae</taxon>
        <taxon>Escherichia</taxon>
    </lineage>
</organism>
<evidence type="ECO:0000313" key="7">
    <source>
        <dbReference type="EMBL" id="EFJ6484433.1"/>
    </source>
</evidence>
<dbReference type="InterPro" id="IPR021764">
    <property type="entry name" value="Enterochelin_esterase_N"/>
</dbReference>
<evidence type="ECO:0000313" key="6">
    <source>
        <dbReference type="EMBL" id="EFG2163775.1"/>
    </source>
</evidence>
<dbReference type="Proteomes" id="UP000534332">
    <property type="component" value="Unassembled WGS sequence"/>
</dbReference>
<comment type="similarity">
    <text evidence="4">Belongs to the Fes family.</text>
</comment>
<dbReference type="PANTHER" id="PTHR48098:SF3">
    <property type="entry name" value="IRON(III) ENTEROBACTIN ESTERASE"/>
    <property type="match status" value="1"/>
</dbReference>
<dbReference type="Pfam" id="PF00756">
    <property type="entry name" value="Esterase"/>
    <property type="match status" value="1"/>
</dbReference>
<reference evidence="6 8" key="1">
    <citation type="submission" date="2020-02" db="EMBL/GenBank/DDBJ databases">
        <authorList>
            <person name="Ashton P.M."/>
            <person name="Dallman T."/>
            <person name="Nair S."/>
            <person name="De Pinna E."/>
            <person name="Peters T."/>
            <person name="Grant K."/>
        </authorList>
    </citation>
    <scope>NUCLEOTIDE SEQUENCE [LARGE SCALE GENOMIC DNA]</scope>
    <source>
        <strain evidence="6 8">188143</strain>
        <strain evidence="7">93335</strain>
    </source>
</reference>
<proteinExistence type="inferred from homology"/>
<dbReference type="Proteomes" id="UP000711811">
    <property type="component" value="Unassembled WGS sequence"/>
</dbReference>
<evidence type="ECO:0000256" key="2">
    <source>
        <dbReference type="ARBA" id="ARBA00022490"/>
    </source>
</evidence>
<evidence type="ECO:0000256" key="1">
    <source>
        <dbReference type="ARBA" id="ARBA00004496"/>
    </source>
</evidence>
<dbReference type="Gene3D" id="3.40.50.1820">
    <property type="entry name" value="alpha/beta hydrolase"/>
    <property type="match status" value="1"/>
</dbReference>
<dbReference type="SUPFAM" id="SSF81296">
    <property type="entry name" value="E set domains"/>
    <property type="match status" value="1"/>
</dbReference>
<comment type="caution">
    <text evidence="6">The sequence shown here is derived from an EMBL/GenBank/DDBJ whole genome shotgun (WGS) entry which is preliminary data.</text>
</comment>
<evidence type="ECO:0000256" key="4">
    <source>
        <dbReference type="ARBA" id="ARBA00024201"/>
    </source>
</evidence>
<dbReference type="EMBL" id="AATCLQ010000069">
    <property type="protein sequence ID" value="EFJ6484433.1"/>
    <property type="molecule type" value="Genomic_DNA"/>
</dbReference>
<keyword evidence="3" id="KW-0378">Hydrolase</keyword>
<evidence type="ECO:0000313" key="8">
    <source>
        <dbReference type="Proteomes" id="UP000534332"/>
    </source>
</evidence>
<dbReference type="PANTHER" id="PTHR48098">
    <property type="entry name" value="ENTEROCHELIN ESTERASE-RELATED"/>
    <property type="match status" value="1"/>
</dbReference>
<keyword evidence="2" id="KW-0963">Cytoplasm</keyword>
<dbReference type="InterPro" id="IPR029058">
    <property type="entry name" value="AB_hydrolase_fold"/>
</dbReference>
<dbReference type="GO" id="GO:0005506">
    <property type="term" value="F:iron ion binding"/>
    <property type="evidence" value="ECO:0007669"/>
    <property type="project" value="InterPro"/>
</dbReference>
<dbReference type="EMBL" id="AASSGK010000070">
    <property type="protein sequence ID" value="EFG2163775.1"/>
    <property type="molecule type" value="Genomic_DNA"/>
</dbReference>
<dbReference type="InterPro" id="IPR050583">
    <property type="entry name" value="Mycobacterial_A85_antigen"/>
</dbReference>
<evidence type="ECO:0000259" key="5">
    <source>
        <dbReference type="Pfam" id="PF11806"/>
    </source>
</evidence>
<dbReference type="Pfam" id="PF11806">
    <property type="entry name" value="Enterochelin_N"/>
    <property type="match status" value="1"/>
</dbReference>
<feature type="domain" description="Enterochelin esterase N-terminal" evidence="5">
    <location>
        <begin position="58"/>
        <end position="171"/>
    </location>
</feature>
<protein>
    <submittedName>
        <fullName evidence="6">Esterase family protein</fullName>
    </submittedName>
</protein>
<dbReference type="SUPFAM" id="SSF53474">
    <property type="entry name" value="alpha/beta-Hydrolases"/>
    <property type="match status" value="1"/>
</dbReference>
<dbReference type="InterPro" id="IPR013783">
    <property type="entry name" value="Ig-like_fold"/>
</dbReference>
<gene>
    <name evidence="7" type="ORF">A2J79_004866</name>
    <name evidence="6" type="ORF">BRV02_004946</name>
</gene>
<sequence>MIPMKNYLFQTPEDICVQLKKMTHPVTIRTTDIANFWHYLESATLPVITKSTTTENREVTFLWRSEKALQGVYLRLNRVTDKKDVKKGLMTHIPSTDIWMLTLVLPASYRGSYSFIEIPTDMTQKDIFQLGSRFSPLPGKSDPFNKTAEINIRGFGESVLSLDMAPEQKEWDDTSHKCTGILSTLHSFVAGYQRRIRLYFPLNPTSVPLGLLVLPDAETWFDRIDITRALDMAITTGRITPMAIMGIDNINESDRMNILGGNKELIFDIAENLIPQLYRDYPDIVWAGRSNTVLAGQSLGGVTALMAAIYASTTFGTIISHSPSMWWNPDQGSPILFTENNTSWVSEQILSAPPKDVNIRLGVGSLEGTTVSHVQRLHHSLIAAGLESNLTVYTGGHDYAWWRGAIIDELANYNCRKVSNNNSV</sequence>
<name>A0A085PB02_ECOLX</name>
<dbReference type="GO" id="GO:0005737">
    <property type="term" value="C:cytoplasm"/>
    <property type="evidence" value="ECO:0007669"/>
    <property type="project" value="UniProtKB-SubCell"/>
</dbReference>